<dbReference type="SUPFAM" id="SSF53756">
    <property type="entry name" value="UDP-Glycosyltransferase/glycogen phosphorylase"/>
    <property type="match status" value="1"/>
</dbReference>
<keyword evidence="2" id="KW-1185">Reference proteome</keyword>
<accession>A0AAV0RPQ8</accession>
<evidence type="ECO:0000313" key="1">
    <source>
        <dbReference type="EMBL" id="CAI0559604.1"/>
    </source>
</evidence>
<proteinExistence type="predicted"/>
<organism evidence="1 2">
    <name type="scientific">Linum tenue</name>
    <dbReference type="NCBI Taxonomy" id="586396"/>
    <lineage>
        <taxon>Eukaryota</taxon>
        <taxon>Viridiplantae</taxon>
        <taxon>Streptophyta</taxon>
        <taxon>Embryophyta</taxon>
        <taxon>Tracheophyta</taxon>
        <taxon>Spermatophyta</taxon>
        <taxon>Magnoliopsida</taxon>
        <taxon>eudicotyledons</taxon>
        <taxon>Gunneridae</taxon>
        <taxon>Pentapetalae</taxon>
        <taxon>rosids</taxon>
        <taxon>fabids</taxon>
        <taxon>Malpighiales</taxon>
        <taxon>Linaceae</taxon>
        <taxon>Linum</taxon>
    </lineage>
</organism>
<dbReference type="PANTHER" id="PTHR48050:SF2">
    <property type="entry name" value="STEROL 3-BETA-GLUCOSYLTRANSFERASE UGT80A2-LIKE"/>
    <property type="match status" value="1"/>
</dbReference>
<protein>
    <submittedName>
        <fullName evidence="1">Uncharacterized protein</fullName>
    </submittedName>
</protein>
<dbReference type="Proteomes" id="UP001154282">
    <property type="component" value="Unassembled WGS sequence"/>
</dbReference>
<gene>
    <name evidence="1" type="ORF">LITE_LOCUS49302</name>
</gene>
<reference evidence="1" key="1">
    <citation type="submission" date="2022-08" db="EMBL/GenBank/DDBJ databases">
        <authorList>
            <person name="Gutierrez-Valencia J."/>
        </authorList>
    </citation>
    <scope>NUCLEOTIDE SEQUENCE</scope>
</reference>
<dbReference type="AlphaFoldDB" id="A0AAV0RPQ8"/>
<evidence type="ECO:0000313" key="2">
    <source>
        <dbReference type="Proteomes" id="UP001154282"/>
    </source>
</evidence>
<sequence>MQEDGHRVRLATHANFKDFVLTAGLEFFPLGGDPKVLAGCHTHIAEALKVPLHVIFTMPWTPTSEFPHPMSRVKQPVANKVSSLFCLLI</sequence>
<dbReference type="PANTHER" id="PTHR48050">
    <property type="entry name" value="STEROL 3-BETA-GLUCOSYLTRANSFERASE"/>
    <property type="match status" value="1"/>
</dbReference>
<dbReference type="Gene3D" id="3.40.50.2000">
    <property type="entry name" value="Glycogen Phosphorylase B"/>
    <property type="match status" value="2"/>
</dbReference>
<comment type="caution">
    <text evidence="1">The sequence shown here is derived from an EMBL/GenBank/DDBJ whole genome shotgun (WGS) entry which is preliminary data.</text>
</comment>
<name>A0AAV0RPQ8_9ROSI</name>
<dbReference type="InterPro" id="IPR050426">
    <property type="entry name" value="Glycosyltransferase_28"/>
</dbReference>
<dbReference type="EMBL" id="CAMGYJ010000011">
    <property type="protein sequence ID" value="CAI0559604.1"/>
    <property type="molecule type" value="Genomic_DNA"/>
</dbReference>